<protein>
    <submittedName>
        <fullName evidence="1">Uncharacterized protein</fullName>
    </submittedName>
</protein>
<dbReference type="EMBL" id="GBXM01063281">
    <property type="protein sequence ID" value="JAH45296.1"/>
    <property type="molecule type" value="Transcribed_RNA"/>
</dbReference>
<sequence>MQSRIRLLMHHNTELCPIFHGLLSMNYFTDNKQMDKN</sequence>
<name>A0A0E9SVI8_ANGAN</name>
<evidence type="ECO:0000313" key="1">
    <source>
        <dbReference type="EMBL" id="JAH45296.1"/>
    </source>
</evidence>
<dbReference type="AlphaFoldDB" id="A0A0E9SVI8"/>
<organism evidence="1">
    <name type="scientific">Anguilla anguilla</name>
    <name type="common">European freshwater eel</name>
    <name type="synonym">Muraena anguilla</name>
    <dbReference type="NCBI Taxonomy" id="7936"/>
    <lineage>
        <taxon>Eukaryota</taxon>
        <taxon>Metazoa</taxon>
        <taxon>Chordata</taxon>
        <taxon>Craniata</taxon>
        <taxon>Vertebrata</taxon>
        <taxon>Euteleostomi</taxon>
        <taxon>Actinopterygii</taxon>
        <taxon>Neopterygii</taxon>
        <taxon>Teleostei</taxon>
        <taxon>Anguilliformes</taxon>
        <taxon>Anguillidae</taxon>
        <taxon>Anguilla</taxon>
    </lineage>
</organism>
<accession>A0A0E9SVI8</accession>
<reference evidence="1" key="1">
    <citation type="submission" date="2014-11" db="EMBL/GenBank/DDBJ databases">
        <authorList>
            <person name="Amaro Gonzalez C."/>
        </authorList>
    </citation>
    <scope>NUCLEOTIDE SEQUENCE</scope>
</reference>
<proteinExistence type="predicted"/>
<reference evidence="1" key="2">
    <citation type="journal article" date="2015" name="Fish Shellfish Immunol.">
        <title>Early steps in the European eel (Anguilla anguilla)-Vibrio vulnificus interaction in the gills: Role of the RtxA13 toxin.</title>
        <authorList>
            <person name="Callol A."/>
            <person name="Pajuelo D."/>
            <person name="Ebbesson L."/>
            <person name="Teles M."/>
            <person name="MacKenzie S."/>
            <person name="Amaro C."/>
        </authorList>
    </citation>
    <scope>NUCLEOTIDE SEQUENCE</scope>
</reference>